<dbReference type="PROSITE" id="PS51352">
    <property type="entry name" value="THIOREDOXIN_2"/>
    <property type="match status" value="1"/>
</dbReference>
<sequence length="187" mass="20024">MRSLIGRRIVLIGAVLLLTACGGGLSTPGGEQSYVSGNGTVSFLAPDKRVQAPTIAGIDLNGKQFTRAANSILVVNVWASWCAPCRAEAPTLEQLYKNYSSSNVQFLGFVTRDNDDAARAFLNRFAITYPTVHNDNLIASFSSSLSLNAIPTTLVIDRKNRVAARLSGEVTVASLNDMIKRVMSEGS</sequence>
<dbReference type="InterPro" id="IPR013766">
    <property type="entry name" value="Thioredoxin_domain"/>
</dbReference>
<name>A0A1J5QW38_9ZZZZ</name>
<comment type="caution">
    <text evidence="6">The sequence shown here is derived from an EMBL/GenBank/DDBJ whole genome shotgun (WGS) entry which is preliminary data.</text>
</comment>
<gene>
    <name evidence="6" type="primary">resA_45</name>
    <name evidence="6" type="ORF">GALL_381390</name>
</gene>
<proteinExistence type="predicted"/>
<dbReference type="Gene3D" id="3.40.30.10">
    <property type="entry name" value="Glutaredoxin"/>
    <property type="match status" value="1"/>
</dbReference>
<dbReference type="EMBL" id="MLJW01001107">
    <property type="protein sequence ID" value="OIQ80117.1"/>
    <property type="molecule type" value="Genomic_DNA"/>
</dbReference>
<evidence type="ECO:0000256" key="3">
    <source>
        <dbReference type="ARBA" id="ARBA00023157"/>
    </source>
</evidence>
<dbReference type="AlphaFoldDB" id="A0A1J5QW38"/>
<protein>
    <submittedName>
        <fullName evidence="6">Thiol-disulfide oxidoreductase ResA</fullName>
    </submittedName>
</protein>
<dbReference type="PANTHER" id="PTHR42852">
    <property type="entry name" value="THIOL:DISULFIDE INTERCHANGE PROTEIN DSBE"/>
    <property type="match status" value="1"/>
</dbReference>
<evidence type="ECO:0000259" key="5">
    <source>
        <dbReference type="PROSITE" id="PS51352"/>
    </source>
</evidence>
<dbReference type="InterPro" id="IPR036249">
    <property type="entry name" value="Thioredoxin-like_sf"/>
</dbReference>
<dbReference type="GO" id="GO:0016491">
    <property type="term" value="F:oxidoreductase activity"/>
    <property type="evidence" value="ECO:0007669"/>
    <property type="project" value="InterPro"/>
</dbReference>
<keyword evidence="2" id="KW-0201">Cytochrome c-type biogenesis</keyword>
<dbReference type="InterPro" id="IPR050553">
    <property type="entry name" value="Thioredoxin_ResA/DsbE_sf"/>
</dbReference>
<dbReference type="PANTHER" id="PTHR42852:SF6">
    <property type="entry name" value="THIOL:DISULFIDE INTERCHANGE PROTEIN DSBE"/>
    <property type="match status" value="1"/>
</dbReference>
<comment type="subcellular location">
    <subcellularLocation>
        <location evidence="1">Cell envelope</location>
    </subcellularLocation>
</comment>
<feature type="domain" description="Thioredoxin" evidence="5">
    <location>
        <begin position="46"/>
        <end position="184"/>
    </location>
</feature>
<dbReference type="CDD" id="cd02966">
    <property type="entry name" value="TlpA_like_family"/>
    <property type="match status" value="1"/>
</dbReference>
<dbReference type="GO" id="GO:0030313">
    <property type="term" value="C:cell envelope"/>
    <property type="evidence" value="ECO:0007669"/>
    <property type="project" value="UniProtKB-SubCell"/>
</dbReference>
<dbReference type="InterPro" id="IPR017937">
    <property type="entry name" value="Thioredoxin_CS"/>
</dbReference>
<accession>A0A1J5QW38</accession>
<dbReference type="GO" id="GO:0017004">
    <property type="term" value="P:cytochrome complex assembly"/>
    <property type="evidence" value="ECO:0007669"/>
    <property type="project" value="UniProtKB-KW"/>
</dbReference>
<evidence type="ECO:0000256" key="4">
    <source>
        <dbReference type="ARBA" id="ARBA00023284"/>
    </source>
</evidence>
<keyword evidence="4" id="KW-0676">Redox-active center</keyword>
<reference evidence="6" key="1">
    <citation type="submission" date="2016-10" db="EMBL/GenBank/DDBJ databases">
        <title>Sequence of Gallionella enrichment culture.</title>
        <authorList>
            <person name="Poehlein A."/>
            <person name="Muehling M."/>
            <person name="Daniel R."/>
        </authorList>
    </citation>
    <scope>NUCLEOTIDE SEQUENCE</scope>
</reference>
<dbReference type="PROSITE" id="PS51257">
    <property type="entry name" value="PROKAR_LIPOPROTEIN"/>
    <property type="match status" value="1"/>
</dbReference>
<evidence type="ECO:0000256" key="2">
    <source>
        <dbReference type="ARBA" id="ARBA00022748"/>
    </source>
</evidence>
<dbReference type="PROSITE" id="PS00194">
    <property type="entry name" value="THIOREDOXIN_1"/>
    <property type="match status" value="1"/>
</dbReference>
<keyword evidence="3" id="KW-1015">Disulfide bond</keyword>
<evidence type="ECO:0000256" key="1">
    <source>
        <dbReference type="ARBA" id="ARBA00004196"/>
    </source>
</evidence>
<evidence type="ECO:0000313" key="6">
    <source>
        <dbReference type="EMBL" id="OIQ80117.1"/>
    </source>
</evidence>
<dbReference type="InterPro" id="IPR013740">
    <property type="entry name" value="Redoxin"/>
</dbReference>
<organism evidence="6">
    <name type="scientific">mine drainage metagenome</name>
    <dbReference type="NCBI Taxonomy" id="410659"/>
    <lineage>
        <taxon>unclassified sequences</taxon>
        <taxon>metagenomes</taxon>
        <taxon>ecological metagenomes</taxon>
    </lineage>
</organism>
<dbReference type="SUPFAM" id="SSF52833">
    <property type="entry name" value="Thioredoxin-like"/>
    <property type="match status" value="1"/>
</dbReference>
<dbReference type="Pfam" id="PF08534">
    <property type="entry name" value="Redoxin"/>
    <property type="match status" value="1"/>
</dbReference>